<protein>
    <submittedName>
        <fullName evidence="2">Effector protein</fullName>
    </submittedName>
</protein>
<organism evidence="2 3">
    <name type="scientific">Candidatus Phytoplasma gossypii</name>
    <dbReference type="NCBI Taxonomy" id="2982629"/>
    <lineage>
        <taxon>Bacteria</taxon>
        <taxon>Bacillati</taxon>
        <taxon>Mycoplasmatota</taxon>
        <taxon>Mollicutes</taxon>
        <taxon>Acholeplasmatales</taxon>
        <taxon>Acholeplasmataceae</taxon>
        <taxon>Candidatus Phytoplasma</taxon>
        <taxon>16SrII (Peanut WB group)</taxon>
    </lineage>
</organism>
<reference evidence="2 3" key="1">
    <citation type="journal article" date="2023" name="Int. J. Syst. Evol. Microbiol.">
        <title>The observation of taxonomic boundaries for the 16SrII and 16SrXXV phytoplasmas using genome-based delimitation.</title>
        <authorList>
            <person name="Rodrigues Jardim B."/>
            <person name="Tran-Nguyen L.T.T."/>
            <person name="Gambley C."/>
            <person name="Al-Sadi A.M."/>
            <person name="Al-Subhi A.M."/>
            <person name="Foissac X."/>
            <person name="Salar P."/>
            <person name="Cai H."/>
            <person name="Yang J.Y."/>
            <person name="Davis R."/>
            <person name="Jones L."/>
            <person name="Rodoni B."/>
            <person name="Constable F.E."/>
        </authorList>
    </citation>
    <scope>NUCLEOTIDE SEQUENCE [LARGE SCALE GENOMIC DNA]</scope>
    <source>
        <strain evidence="2">BAWM-BFA-CoWB</strain>
    </source>
</reference>
<name>A0ABT9D207_9MOLU</name>
<dbReference type="Proteomes" id="UP001170666">
    <property type="component" value="Unassembled WGS sequence"/>
</dbReference>
<evidence type="ECO:0000313" key="2">
    <source>
        <dbReference type="EMBL" id="MDO8057647.1"/>
    </source>
</evidence>
<keyword evidence="3" id="KW-1185">Reference proteome</keyword>
<evidence type="ECO:0000313" key="3">
    <source>
        <dbReference type="Proteomes" id="UP001170666"/>
    </source>
</evidence>
<proteinExistence type="predicted"/>
<keyword evidence="1" id="KW-0175">Coiled coil</keyword>
<gene>
    <name evidence="2" type="ORF">OC698_03090</name>
</gene>
<accession>A0ABT9D207</accession>
<evidence type="ECO:0000256" key="1">
    <source>
        <dbReference type="SAM" id="Coils"/>
    </source>
</evidence>
<feature type="coiled-coil region" evidence="1">
    <location>
        <begin position="62"/>
        <end position="96"/>
    </location>
</feature>
<comment type="caution">
    <text evidence="2">The sequence shown here is derived from an EMBL/GenBank/DDBJ whole genome shotgun (WGS) entry which is preliminary data.</text>
</comment>
<sequence>MNFKFTKIQIKKINMICLFIICLALIFVNNRKSCIVYAGSNYSAVKRTESSEILFDCSETKIEILREKIDQFSRKKNELLKEIDTVNKELLLLNLRIKNNSNFNISKSFLKYQISCLKTKKNNLKINLYELHLEQIELELKLRKKLDFLKKK</sequence>
<dbReference type="EMBL" id="JAOSIT010000066">
    <property type="protein sequence ID" value="MDO8057647.1"/>
    <property type="molecule type" value="Genomic_DNA"/>
</dbReference>